<dbReference type="OrthoDB" id="4981820at2"/>
<keyword evidence="3" id="KW-1185">Reference proteome</keyword>
<proteinExistence type="predicted"/>
<sequence>MPPKGQHSQGTRFAPYNLRTRPPGPPPQHQPMGPAAPPQHPPAGQPAPQHPPFGQGGPSNSPFGQGGPSQQHSGFGHGGPSQPVPVSQTALALNSSMTGLQPHVQNATTLTSSVANHVGPTSQQVATVPSTTKPPLGSVAPAPQSGKDPYFHSTPPASLPSPDAPNRVPGAPKGQLGDYFSTKHHDQQQMDRPPTPTHYANSALYDQQGNKISNDGYWQSGAQTAAEKAMPFPNGMNASHTEHRIMRAPEYANLGPGQTLRVDGIYPPCPNCSKAMQDKATASGGKVRYTWVDQTTGEPKKWETQ</sequence>
<dbReference type="Proteomes" id="UP000323454">
    <property type="component" value="Unassembled WGS sequence"/>
</dbReference>
<feature type="compositionally biased region" description="Polar residues" evidence="1">
    <location>
        <begin position="1"/>
        <end position="11"/>
    </location>
</feature>
<organism evidence="2 3">
    <name type="scientific">Solihabitans fulvus</name>
    <dbReference type="NCBI Taxonomy" id="1892852"/>
    <lineage>
        <taxon>Bacteria</taxon>
        <taxon>Bacillati</taxon>
        <taxon>Actinomycetota</taxon>
        <taxon>Actinomycetes</taxon>
        <taxon>Pseudonocardiales</taxon>
        <taxon>Pseudonocardiaceae</taxon>
        <taxon>Solihabitans</taxon>
    </lineage>
</organism>
<gene>
    <name evidence="2" type="ORF">F0L68_09120</name>
</gene>
<dbReference type="Pfam" id="PF14427">
    <property type="entry name" value="Pput2613-deam"/>
    <property type="match status" value="1"/>
</dbReference>
<dbReference type="RefSeq" id="WP_149849052.1">
    <property type="nucleotide sequence ID" value="NZ_VUOB01000014.1"/>
</dbReference>
<dbReference type="InterPro" id="IPR027472">
    <property type="entry name" value="Pput2613-NH3ase"/>
</dbReference>
<reference evidence="2 3" key="2">
    <citation type="submission" date="2019-09" db="EMBL/GenBank/DDBJ databases">
        <authorList>
            <person name="Jin C."/>
        </authorList>
    </citation>
    <scope>NUCLEOTIDE SEQUENCE [LARGE SCALE GENOMIC DNA]</scope>
    <source>
        <strain evidence="2 3">AN110305</strain>
    </source>
</reference>
<accession>A0A5B2XLQ3</accession>
<evidence type="ECO:0000313" key="3">
    <source>
        <dbReference type="Proteomes" id="UP000323454"/>
    </source>
</evidence>
<protein>
    <submittedName>
        <fullName evidence="2">Uncharacterized protein</fullName>
    </submittedName>
</protein>
<dbReference type="AlphaFoldDB" id="A0A5B2XLQ3"/>
<feature type="compositionally biased region" description="Polar residues" evidence="1">
    <location>
        <begin position="59"/>
        <end position="73"/>
    </location>
</feature>
<dbReference type="EMBL" id="VUOB01000014">
    <property type="protein sequence ID" value="KAA2263821.1"/>
    <property type="molecule type" value="Genomic_DNA"/>
</dbReference>
<feature type="region of interest" description="Disordered" evidence="1">
    <location>
        <begin position="1"/>
        <end position="201"/>
    </location>
</feature>
<feature type="compositionally biased region" description="Polar residues" evidence="1">
    <location>
        <begin position="84"/>
        <end position="133"/>
    </location>
</feature>
<name>A0A5B2XLQ3_9PSEU</name>
<evidence type="ECO:0000313" key="2">
    <source>
        <dbReference type="EMBL" id="KAA2263821.1"/>
    </source>
</evidence>
<reference evidence="2 3" key="1">
    <citation type="submission" date="2019-09" db="EMBL/GenBank/DDBJ databases">
        <title>Goodfellowia gen. nov., a new genus of the Pseudonocardineae related to Actinoalloteichus, containing Goodfellowia coeruleoviolacea gen. nov., comb. nov. gen. nov., comb. nov.</title>
        <authorList>
            <person name="Labeda D."/>
        </authorList>
    </citation>
    <scope>NUCLEOTIDE SEQUENCE [LARGE SCALE GENOMIC DNA]</scope>
    <source>
        <strain evidence="2 3">AN110305</strain>
    </source>
</reference>
<feature type="compositionally biased region" description="Pro residues" evidence="1">
    <location>
        <begin position="22"/>
        <end position="51"/>
    </location>
</feature>
<comment type="caution">
    <text evidence="2">The sequence shown here is derived from an EMBL/GenBank/DDBJ whole genome shotgun (WGS) entry which is preliminary data.</text>
</comment>
<evidence type="ECO:0000256" key="1">
    <source>
        <dbReference type="SAM" id="MobiDB-lite"/>
    </source>
</evidence>